<gene>
    <name evidence="5" type="ORF">FHW18_004455</name>
</gene>
<accession>A0A7Y9IZB0</accession>
<keyword evidence="6" id="KW-1185">Reference proteome</keyword>
<dbReference type="GO" id="GO:0003700">
    <property type="term" value="F:DNA-binding transcription factor activity"/>
    <property type="evidence" value="ECO:0007669"/>
    <property type="project" value="InterPro"/>
</dbReference>
<proteinExistence type="predicted"/>
<evidence type="ECO:0000259" key="4">
    <source>
        <dbReference type="PROSITE" id="PS50995"/>
    </source>
</evidence>
<dbReference type="GO" id="GO:0003677">
    <property type="term" value="F:DNA binding"/>
    <property type="evidence" value="ECO:0007669"/>
    <property type="project" value="UniProtKB-KW"/>
</dbReference>
<evidence type="ECO:0000256" key="2">
    <source>
        <dbReference type="ARBA" id="ARBA00023125"/>
    </source>
</evidence>
<dbReference type="InterPro" id="IPR036390">
    <property type="entry name" value="WH_DNA-bd_sf"/>
</dbReference>
<dbReference type="InterPro" id="IPR039422">
    <property type="entry name" value="MarR/SlyA-like"/>
</dbReference>
<keyword evidence="1" id="KW-0805">Transcription regulation</keyword>
<sequence length="138" mass="15679">MSALARHWRRAIDHELASLNLTDATWRPLIHLHLVDHPIRQKDLAARLGLDGSSVVRLLDILCADGLAERTDDPADRRAKLLHLTDAGHALARRVHVRIQEFEQDLLRDIDDSDIARFSAVFDRLEMDLEPERNKGAA</sequence>
<dbReference type="PRINTS" id="PR00598">
    <property type="entry name" value="HTHMARR"/>
</dbReference>
<dbReference type="InterPro" id="IPR036388">
    <property type="entry name" value="WH-like_DNA-bd_sf"/>
</dbReference>
<dbReference type="Gene3D" id="1.10.10.10">
    <property type="entry name" value="Winged helix-like DNA-binding domain superfamily/Winged helix DNA-binding domain"/>
    <property type="match status" value="1"/>
</dbReference>
<dbReference type="InterPro" id="IPR000835">
    <property type="entry name" value="HTH_MarR-typ"/>
</dbReference>
<dbReference type="RefSeq" id="WP_179589145.1">
    <property type="nucleotide sequence ID" value="NZ_JACBYR010000002.1"/>
</dbReference>
<dbReference type="PANTHER" id="PTHR33164:SF64">
    <property type="entry name" value="TRANSCRIPTIONAL REGULATOR SLYA"/>
    <property type="match status" value="1"/>
</dbReference>
<organism evidence="5 6">
    <name type="scientific">Pigmentiphaga litoralis</name>
    <dbReference type="NCBI Taxonomy" id="516702"/>
    <lineage>
        <taxon>Bacteria</taxon>
        <taxon>Pseudomonadati</taxon>
        <taxon>Pseudomonadota</taxon>
        <taxon>Betaproteobacteria</taxon>
        <taxon>Burkholderiales</taxon>
        <taxon>Alcaligenaceae</taxon>
        <taxon>Pigmentiphaga</taxon>
    </lineage>
</organism>
<dbReference type="EMBL" id="JACBYR010000002">
    <property type="protein sequence ID" value="NYE85148.1"/>
    <property type="molecule type" value="Genomic_DNA"/>
</dbReference>
<keyword evidence="2" id="KW-0238">DNA-binding</keyword>
<keyword evidence="3" id="KW-0804">Transcription</keyword>
<dbReference type="Pfam" id="PF12802">
    <property type="entry name" value="MarR_2"/>
    <property type="match status" value="1"/>
</dbReference>
<dbReference type="SUPFAM" id="SSF46785">
    <property type="entry name" value="Winged helix' DNA-binding domain"/>
    <property type="match status" value="1"/>
</dbReference>
<evidence type="ECO:0000313" key="5">
    <source>
        <dbReference type="EMBL" id="NYE85148.1"/>
    </source>
</evidence>
<dbReference type="AlphaFoldDB" id="A0A7Y9IZB0"/>
<feature type="domain" description="HTH marR-type" evidence="4">
    <location>
        <begin position="1"/>
        <end position="127"/>
    </location>
</feature>
<dbReference type="PROSITE" id="PS50995">
    <property type="entry name" value="HTH_MARR_2"/>
    <property type="match status" value="1"/>
</dbReference>
<evidence type="ECO:0000256" key="1">
    <source>
        <dbReference type="ARBA" id="ARBA00023015"/>
    </source>
</evidence>
<dbReference type="Proteomes" id="UP000542125">
    <property type="component" value="Unassembled WGS sequence"/>
</dbReference>
<evidence type="ECO:0000256" key="3">
    <source>
        <dbReference type="ARBA" id="ARBA00023163"/>
    </source>
</evidence>
<protein>
    <submittedName>
        <fullName evidence="5">MarR family transcriptional regulator for hemolysin</fullName>
    </submittedName>
</protein>
<dbReference type="SMART" id="SM00347">
    <property type="entry name" value="HTH_MARR"/>
    <property type="match status" value="1"/>
</dbReference>
<dbReference type="PANTHER" id="PTHR33164">
    <property type="entry name" value="TRANSCRIPTIONAL REGULATOR, MARR FAMILY"/>
    <property type="match status" value="1"/>
</dbReference>
<comment type="caution">
    <text evidence="5">The sequence shown here is derived from an EMBL/GenBank/DDBJ whole genome shotgun (WGS) entry which is preliminary data.</text>
</comment>
<evidence type="ECO:0000313" key="6">
    <source>
        <dbReference type="Proteomes" id="UP000542125"/>
    </source>
</evidence>
<reference evidence="5 6" key="1">
    <citation type="submission" date="2020-07" db="EMBL/GenBank/DDBJ databases">
        <title>Genomic Encyclopedia of Type Strains, Phase IV (KMG-V): Genome sequencing to study the core and pangenomes of soil and plant-associated prokaryotes.</title>
        <authorList>
            <person name="Whitman W."/>
        </authorList>
    </citation>
    <scope>NUCLEOTIDE SEQUENCE [LARGE SCALE GENOMIC DNA]</scope>
    <source>
        <strain evidence="5 6">SAS40</strain>
    </source>
</reference>
<dbReference type="GO" id="GO:0006950">
    <property type="term" value="P:response to stress"/>
    <property type="evidence" value="ECO:0007669"/>
    <property type="project" value="TreeGrafter"/>
</dbReference>
<name>A0A7Y9IZB0_9BURK</name>